<feature type="domain" description="Aminoacyl-transfer RNA synthetases class-II family profile" evidence="8">
    <location>
        <begin position="181"/>
        <end position="547"/>
    </location>
</feature>
<keyword evidence="5" id="KW-0067">ATP-binding</keyword>
<evidence type="ECO:0000256" key="4">
    <source>
        <dbReference type="ARBA" id="ARBA00022741"/>
    </source>
</evidence>
<dbReference type="AlphaFoldDB" id="A0A9P8Y4H0"/>
<name>A0A9P8Y4H0_9PEZI</name>
<dbReference type="GO" id="GO:0004816">
    <property type="term" value="F:asparagine-tRNA ligase activity"/>
    <property type="evidence" value="ECO:0007669"/>
    <property type="project" value="UniProtKB-EC"/>
</dbReference>
<evidence type="ECO:0000256" key="7">
    <source>
        <dbReference type="ARBA" id="ARBA00023146"/>
    </source>
</evidence>
<reference evidence="9" key="1">
    <citation type="journal article" date="2021" name="Nat. Commun.">
        <title>Genetic determinants of endophytism in the Arabidopsis root mycobiome.</title>
        <authorList>
            <person name="Mesny F."/>
            <person name="Miyauchi S."/>
            <person name="Thiergart T."/>
            <person name="Pickel B."/>
            <person name="Atanasova L."/>
            <person name="Karlsson M."/>
            <person name="Huettel B."/>
            <person name="Barry K.W."/>
            <person name="Haridas S."/>
            <person name="Chen C."/>
            <person name="Bauer D."/>
            <person name="Andreopoulos W."/>
            <person name="Pangilinan J."/>
            <person name="LaButti K."/>
            <person name="Riley R."/>
            <person name="Lipzen A."/>
            <person name="Clum A."/>
            <person name="Drula E."/>
            <person name="Henrissat B."/>
            <person name="Kohler A."/>
            <person name="Grigoriev I.V."/>
            <person name="Martin F.M."/>
            <person name="Hacquard S."/>
        </authorList>
    </citation>
    <scope>NUCLEOTIDE SEQUENCE</scope>
    <source>
        <strain evidence="9">MPI-CAGE-CH-0230</strain>
    </source>
</reference>
<dbReference type="Gene3D" id="3.30.930.10">
    <property type="entry name" value="Bira Bifunctional Protein, Domain 2"/>
    <property type="match status" value="1"/>
</dbReference>
<dbReference type="InterPro" id="IPR004365">
    <property type="entry name" value="NA-bd_OB_tRNA"/>
</dbReference>
<evidence type="ECO:0000259" key="8">
    <source>
        <dbReference type="PROSITE" id="PS50862"/>
    </source>
</evidence>
<keyword evidence="4" id="KW-0547">Nucleotide-binding</keyword>
<dbReference type="EMBL" id="JAGTJQ010000006">
    <property type="protein sequence ID" value="KAH7029209.1"/>
    <property type="molecule type" value="Genomic_DNA"/>
</dbReference>
<evidence type="ECO:0000256" key="2">
    <source>
        <dbReference type="ARBA" id="ARBA00012816"/>
    </source>
</evidence>
<evidence type="ECO:0000256" key="1">
    <source>
        <dbReference type="ARBA" id="ARBA00008226"/>
    </source>
</evidence>
<keyword evidence="6" id="KW-0648">Protein biosynthesis</keyword>
<dbReference type="Pfam" id="PF01336">
    <property type="entry name" value="tRNA_anti-codon"/>
    <property type="match status" value="1"/>
</dbReference>
<dbReference type="InterPro" id="IPR002312">
    <property type="entry name" value="Asp/Asn-tRNA-synth_IIb"/>
</dbReference>
<dbReference type="InterPro" id="IPR006195">
    <property type="entry name" value="aa-tRNA-synth_II"/>
</dbReference>
<evidence type="ECO:0000256" key="5">
    <source>
        <dbReference type="ARBA" id="ARBA00022840"/>
    </source>
</evidence>
<dbReference type="InterPro" id="IPR045864">
    <property type="entry name" value="aa-tRNA-synth_II/BPL/LPL"/>
</dbReference>
<dbReference type="CDD" id="cd00776">
    <property type="entry name" value="AsxRS_core"/>
    <property type="match status" value="1"/>
</dbReference>
<dbReference type="SUPFAM" id="SSF50249">
    <property type="entry name" value="Nucleic acid-binding proteins"/>
    <property type="match status" value="1"/>
</dbReference>
<dbReference type="InterPro" id="IPR004522">
    <property type="entry name" value="Asn-tRNA-ligase"/>
</dbReference>
<dbReference type="Proteomes" id="UP000756346">
    <property type="component" value="Unassembled WGS sequence"/>
</dbReference>
<evidence type="ECO:0000313" key="10">
    <source>
        <dbReference type="Proteomes" id="UP000756346"/>
    </source>
</evidence>
<keyword evidence="10" id="KW-1185">Reference proteome</keyword>
<comment type="similarity">
    <text evidence="1">Belongs to the class-II aminoacyl-tRNA synthetase family.</text>
</comment>
<dbReference type="Pfam" id="PF00152">
    <property type="entry name" value="tRNA-synt_2"/>
    <property type="match status" value="1"/>
</dbReference>
<evidence type="ECO:0000256" key="3">
    <source>
        <dbReference type="ARBA" id="ARBA00022598"/>
    </source>
</evidence>
<dbReference type="PANTHER" id="PTHR22594:SF34">
    <property type="entry name" value="ASPARAGINE--TRNA LIGASE, MITOCHONDRIAL-RELATED"/>
    <property type="match status" value="1"/>
</dbReference>
<evidence type="ECO:0000256" key="6">
    <source>
        <dbReference type="ARBA" id="ARBA00022917"/>
    </source>
</evidence>
<dbReference type="NCBIfam" id="TIGR00457">
    <property type="entry name" value="asnS"/>
    <property type="match status" value="1"/>
</dbReference>
<dbReference type="OrthoDB" id="43906at2759"/>
<dbReference type="RefSeq" id="XP_046011497.1">
    <property type="nucleotide sequence ID" value="XM_046150164.1"/>
</dbReference>
<dbReference type="EC" id="6.1.1.22" evidence="2"/>
<keyword evidence="3" id="KW-0436">Ligase</keyword>
<dbReference type="CDD" id="cd04318">
    <property type="entry name" value="EcAsnRS_like_N"/>
    <property type="match status" value="1"/>
</dbReference>
<dbReference type="GO" id="GO:0005739">
    <property type="term" value="C:mitochondrion"/>
    <property type="evidence" value="ECO:0007669"/>
    <property type="project" value="TreeGrafter"/>
</dbReference>
<accession>A0A9P8Y4H0</accession>
<organism evidence="9 10">
    <name type="scientific">Microdochium trichocladiopsis</name>
    <dbReference type="NCBI Taxonomy" id="1682393"/>
    <lineage>
        <taxon>Eukaryota</taxon>
        <taxon>Fungi</taxon>
        <taxon>Dikarya</taxon>
        <taxon>Ascomycota</taxon>
        <taxon>Pezizomycotina</taxon>
        <taxon>Sordariomycetes</taxon>
        <taxon>Xylariomycetidae</taxon>
        <taxon>Xylariales</taxon>
        <taxon>Microdochiaceae</taxon>
        <taxon>Microdochium</taxon>
    </lineage>
</organism>
<comment type="caution">
    <text evidence="9">The sequence shown here is derived from an EMBL/GenBank/DDBJ whole genome shotgun (WGS) entry which is preliminary data.</text>
</comment>
<dbReference type="GO" id="GO:0006421">
    <property type="term" value="P:asparaginyl-tRNA aminoacylation"/>
    <property type="evidence" value="ECO:0007669"/>
    <property type="project" value="InterPro"/>
</dbReference>
<proteinExistence type="inferred from homology"/>
<keyword evidence="7" id="KW-0030">Aminoacyl-tRNA synthetase</keyword>
<protein>
    <recommendedName>
        <fullName evidence="2">asparagine--tRNA ligase</fullName>
        <ecNumber evidence="2">6.1.1.22</ecNumber>
    </recommendedName>
</protein>
<dbReference type="InterPro" id="IPR004364">
    <property type="entry name" value="Aa-tRNA-synt_II"/>
</dbReference>
<evidence type="ECO:0000313" key="9">
    <source>
        <dbReference type="EMBL" id="KAH7029209.1"/>
    </source>
</evidence>
<dbReference type="GO" id="GO:0003676">
    <property type="term" value="F:nucleic acid binding"/>
    <property type="evidence" value="ECO:0007669"/>
    <property type="project" value="InterPro"/>
</dbReference>
<dbReference type="PRINTS" id="PR01042">
    <property type="entry name" value="TRNASYNTHASP"/>
</dbReference>
<gene>
    <name evidence="9" type="ORF">B0I36DRAFT_245524</name>
</gene>
<dbReference type="Gene3D" id="2.40.50.140">
    <property type="entry name" value="Nucleic acid-binding proteins"/>
    <property type="match status" value="1"/>
</dbReference>
<dbReference type="PANTHER" id="PTHR22594">
    <property type="entry name" value="ASPARTYL/LYSYL-TRNA SYNTHETASE"/>
    <property type="match status" value="1"/>
</dbReference>
<dbReference type="GeneID" id="70179710"/>
<dbReference type="InterPro" id="IPR012340">
    <property type="entry name" value="NA-bd_OB-fold"/>
</dbReference>
<dbReference type="PROSITE" id="PS50862">
    <property type="entry name" value="AA_TRNA_LIGASE_II"/>
    <property type="match status" value="1"/>
</dbReference>
<dbReference type="GO" id="GO:0005524">
    <property type="term" value="F:ATP binding"/>
    <property type="evidence" value="ECO:0007669"/>
    <property type="project" value="UniProtKB-KW"/>
</dbReference>
<sequence length="555" mass="61233">MAAVANPLRSRLLVRPVARPCLSSGFFASPHARTPKPARSAHISTTARALALSRPVAALLQDKEAGEIPDVRVEGFVRSVRSQKRHSFVALGDGSSLDPLQAVVPADLAEGLTIGAAVRLQGSWSPSPGRGQSHELQVTKADVLGPSDARSFPVQKKYQTLEYLRTIPHMRPRIPFNAVVLRFRSQLISSLTRFFDSRQFVQTQTPVFTSADCEGAGEVFHVTAGSSEQGGNSGGDDTKEASFFRRPVYSTVSGQLHLEALAQSLGHVWTLSPTFRAEHSDTPRHLSEFYMLEAELNFTEDMSAVMQLVEDMLRHVAADLSELPTFEEITREQGRSPDLAPAGEVLRRWEGLRSPSAWPRITYARAIELLKNATTEHDVKFEREPVWGTDLSTEHEKWIAANLGNGNTPVFVTNYPRDIKAFYMKVADGTSDSAGGEAMTSRQTVECFDLLVPDFCEIAGGSMREHRFDELVHAMEARGMPTGVSGAALIDDEIKPNNSNGDVNNLDWYLDLRRWGCAPHGGFGLGFDRLLCYLTGVQTIRDTTAFPRWYGRCDC</sequence>
<dbReference type="SUPFAM" id="SSF55681">
    <property type="entry name" value="Class II aaRS and biotin synthetases"/>
    <property type="match status" value="1"/>
</dbReference>